<dbReference type="GO" id="GO:0007165">
    <property type="term" value="P:signal transduction"/>
    <property type="evidence" value="ECO:0007669"/>
    <property type="project" value="TreeGrafter"/>
</dbReference>
<dbReference type="GO" id="GO:0005524">
    <property type="term" value="F:ATP binding"/>
    <property type="evidence" value="ECO:0007669"/>
    <property type="project" value="UniProtKB-KW"/>
</dbReference>
<evidence type="ECO:0000256" key="2">
    <source>
        <dbReference type="ARBA" id="ARBA00022679"/>
    </source>
</evidence>
<dbReference type="AlphaFoldDB" id="A0A8S1R560"/>
<evidence type="ECO:0000256" key="4">
    <source>
        <dbReference type="ARBA" id="ARBA00022777"/>
    </source>
</evidence>
<dbReference type="PANTHER" id="PTHR24057">
    <property type="entry name" value="GLYCOGEN SYNTHASE KINASE-3 ALPHA"/>
    <property type="match status" value="1"/>
</dbReference>
<protein>
    <recommendedName>
        <fullName evidence="6">Protein kinase domain-containing protein</fullName>
    </recommendedName>
</protein>
<dbReference type="PROSITE" id="PS00108">
    <property type="entry name" value="PROTEIN_KINASE_ST"/>
    <property type="match status" value="1"/>
</dbReference>
<dbReference type="PANTHER" id="PTHR24057:SF0">
    <property type="entry name" value="PROTEIN KINASE SHAGGY-RELATED"/>
    <property type="match status" value="1"/>
</dbReference>
<dbReference type="GO" id="GO:0004674">
    <property type="term" value="F:protein serine/threonine kinase activity"/>
    <property type="evidence" value="ECO:0007669"/>
    <property type="project" value="UniProtKB-KW"/>
</dbReference>
<dbReference type="GO" id="GO:0030154">
    <property type="term" value="P:cell differentiation"/>
    <property type="evidence" value="ECO:0007669"/>
    <property type="project" value="TreeGrafter"/>
</dbReference>
<evidence type="ECO:0000256" key="5">
    <source>
        <dbReference type="ARBA" id="ARBA00022840"/>
    </source>
</evidence>
<dbReference type="GO" id="GO:0005634">
    <property type="term" value="C:nucleus"/>
    <property type="evidence" value="ECO:0007669"/>
    <property type="project" value="TreeGrafter"/>
</dbReference>
<dbReference type="EMBL" id="CAJJDN010000143">
    <property type="protein sequence ID" value="CAD8123261.1"/>
    <property type="molecule type" value="Genomic_DNA"/>
</dbReference>
<sequence length="235" mass="26974">MKQRLVTQTDERSLDNPIQKSNSVQNQFQILQVVGNVLLALDTKTNEKVAIKKVFQYRCYKNRKHLIIQELTHPCIVQLRQAFFTQNDNQKNQTNKSQFPNLLLKIYSYQMLRALAYLQGIGICHRDIKPQNILVNPNSHVLKFCDFGSAKRLIPGEPNVAYICSRYYRAPELIFGATEYTTSIDIWSIGCVIVEMLTGEPLFSGESATDQLVEIIKMLGTPTIEQIKQMNPQHQ</sequence>
<dbReference type="FunFam" id="1.10.510.10:FF:000624">
    <property type="entry name" value="Mitogen-activated protein kinase"/>
    <property type="match status" value="1"/>
</dbReference>
<gene>
    <name evidence="7" type="ORF">PSON_ATCC_30995.1.T1430142</name>
</gene>
<dbReference type="Pfam" id="PF00069">
    <property type="entry name" value="Pkinase"/>
    <property type="match status" value="1"/>
</dbReference>
<dbReference type="InterPro" id="IPR000719">
    <property type="entry name" value="Prot_kinase_dom"/>
</dbReference>
<dbReference type="InterPro" id="IPR008271">
    <property type="entry name" value="Ser/Thr_kinase_AS"/>
</dbReference>
<feature type="domain" description="Protein kinase" evidence="6">
    <location>
        <begin position="1"/>
        <end position="235"/>
    </location>
</feature>
<evidence type="ECO:0000313" key="7">
    <source>
        <dbReference type="EMBL" id="CAD8123261.1"/>
    </source>
</evidence>
<dbReference type="CDD" id="cd14137">
    <property type="entry name" value="STKc_GSK3"/>
    <property type="match status" value="1"/>
</dbReference>
<keyword evidence="2" id="KW-0808">Transferase</keyword>
<keyword evidence="1" id="KW-0723">Serine/threonine-protein kinase</keyword>
<evidence type="ECO:0000256" key="3">
    <source>
        <dbReference type="ARBA" id="ARBA00022741"/>
    </source>
</evidence>
<keyword evidence="3" id="KW-0547">Nucleotide-binding</keyword>
<dbReference type="GO" id="GO:0005737">
    <property type="term" value="C:cytoplasm"/>
    <property type="evidence" value="ECO:0007669"/>
    <property type="project" value="TreeGrafter"/>
</dbReference>
<dbReference type="PROSITE" id="PS50011">
    <property type="entry name" value="PROTEIN_KINASE_DOM"/>
    <property type="match status" value="1"/>
</dbReference>
<dbReference type="InterPro" id="IPR050591">
    <property type="entry name" value="GSK-3"/>
</dbReference>
<evidence type="ECO:0000256" key="1">
    <source>
        <dbReference type="ARBA" id="ARBA00022527"/>
    </source>
</evidence>
<keyword evidence="8" id="KW-1185">Reference proteome</keyword>
<reference evidence="7" key="1">
    <citation type="submission" date="2021-01" db="EMBL/GenBank/DDBJ databases">
        <authorList>
            <consortium name="Genoscope - CEA"/>
            <person name="William W."/>
        </authorList>
    </citation>
    <scope>NUCLEOTIDE SEQUENCE</scope>
</reference>
<comment type="caution">
    <text evidence="7">The sequence shown here is derived from an EMBL/GenBank/DDBJ whole genome shotgun (WGS) entry which is preliminary data.</text>
</comment>
<dbReference type="SMART" id="SM00220">
    <property type="entry name" value="S_TKc"/>
    <property type="match status" value="1"/>
</dbReference>
<dbReference type="Proteomes" id="UP000692954">
    <property type="component" value="Unassembled WGS sequence"/>
</dbReference>
<dbReference type="InterPro" id="IPR039192">
    <property type="entry name" value="STKc_GSK3"/>
</dbReference>
<keyword evidence="5" id="KW-0067">ATP-binding</keyword>
<keyword evidence="4" id="KW-0418">Kinase</keyword>
<proteinExistence type="predicted"/>
<organism evidence="7 8">
    <name type="scientific">Paramecium sonneborni</name>
    <dbReference type="NCBI Taxonomy" id="65129"/>
    <lineage>
        <taxon>Eukaryota</taxon>
        <taxon>Sar</taxon>
        <taxon>Alveolata</taxon>
        <taxon>Ciliophora</taxon>
        <taxon>Intramacronucleata</taxon>
        <taxon>Oligohymenophorea</taxon>
        <taxon>Peniculida</taxon>
        <taxon>Parameciidae</taxon>
        <taxon>Paramecium</taxon>
    </lineage>
</organism>
<name>A0A8S1R560_9CILI</name>
<accession>A0A8S1R560</accession>
<evidence type="ECO:0000259" key="6">
    <source>
        <dbReference type="PROSITE" id="PS50011"/>
    </source>
</evidence>
<dbReference type="OrthoDB" id="272141at2759"/>
<evidence type="ECO:0000313" key="8">
    <source>
        <dbReference type="Proteomes" id="UP000692954"/>
    </source>
</evidence>